<feature type="compositionally biased region" description="Basic and acidic residues" evidence="1">
    <location>
        <begin position="18"/>
        <end position="43"/>
    </location>
</feature>
<keyword evidence="3" id="KW-1185">Reference proteome</keyword>
<feature type="region of interest" description="Disordered" evidence="1">
    <location>
        <begin position="16"/>
        <end position="46"/>
    </location>
</feature>
<gene>
    <name evidence="2" type="ORF">BSTAB16_5507</name>
</gene>
<protein>
    <submittedName>
        <fullName evidence="2">Uncharacterized protein</fullName>
    </submittedName>
</protein>
<dbReference type="Proteomes" id="UP000268684">
    <property type="component" value="Chromosome II"/>
</dbReference>
<evidence type="ECO:0000256" key="1">
    <source>
        <dbReference type="SAM" id="MobiDB-lite"/>
    </source>
</evidence>
<name>A0AAJ5NH15_9BURK</name>
<organism evidence="2 3">
    <name type="scientific">Burkholderia stabilis</name>
    <dbReference type="NCBI Taxonomy" id="95485"/>
    <lineage>
        <taxon>Bacteria</taxon>
        <taxon>Pseudomonadati</taxon>
        <taxon>Pseudomonadota</taxon>
        <taxon>Betaproteobacteria</taxon>
        <taxon>Burkholderiales</taxon>
        <taxon>Burkholderiaceae</taxon>
        <taxon>Burkholderia</taxon>
        <taxon>Burkholderia cepacia complex</taxon>
    </lineage>
</organism>
<reference evidence="2 3" key="1">
    <citation type="submission" date="2017-11" db="EMBL/GenBank/DDBJ databases">
        <authorList>
            <person name="Seth-Smith MB H."/>
        </authorList>
    </citation>
    <scope>NUCLEOTIDE SEQUENCE [LARGE SCALE GENOMIC DNA]</scope>
    <source>
        <strain evidence="2">E</strain>
    </source>
</reference>
<sequence length="70" mass="7764">MTCQIRLADVVRASAPRRLPDRRSAPRRNDVHDARRRANDHRSAGRGAVACRIAWPDFAAGDAPASERES</sequence>
<dbReference type="AlphaFoldDB" id="A0AAJ5NH15"/>
<accession>A0AAJ5NH15</accession>
<proteinExistence type="predicted"/>
<evidence type="ECO:0000313" key="2">
    <source>
        <dbReference type="EMBL" id="VBB15311.1"/>
    </source>
</evidence>
<evidence type="ECO:0000313" key="3">
    <source>
        <dbReference type="Proteomes" id="UP000268684"/>
    </source>
</evidence>
<dbReference type="EMBL" id="LR025743">
    <property type="protein sequence ID" value="VBB15311.1"/>
    <property type="molecule type" value="Genomic_DNA"/>
</dbReference>